<dbReference type="EnsemblMetazoa" id="HelroT177748">
    <property type="protein sequence ID" value="HelroP177748"/>
    <property type="gene ID" value="HelroG177748"/>
</dbReference>
<reference evidence="5" key="1">
    <citation type="submission" date="2012-12" db="EMBL/GenBank/DDBJ databases">
        <authorList>
            <person name="Hellsten U."/>
            <person name="Grimwood J."/>
            <person name="Chapman J.A."/>
            <person name="Shapiro H."/>
            <person name="Aerts A."/>
            <person name="Otillar R.P."/>
            <person name="Terry A.Y."/>
            <person name="Boore J.L."/>
            <person name="Simakov O."/>
            <person name="Marletaz F."/>
            <person name="Cho S.-J."/>
            <person name="Edsinger-Gonzales E."/>
            <person name="Havlak P."/>
            <person name="Kuo D.-H."/>
            <person name="Larsson T."/>
            <person name="Lv J."/>
            <person name="Arendt D."/>
            <person name="Savage R."/>
            <person name="Osoegawa K."/>
            <person name="de Jong P."/>
            <person name="Lindberg D.R."/>
            <person name="Seaver E.C."/>
            <person name="Weisblat D.A."/>
            <person name="Putnam N.H."/>
            <person name="Grigoriev I.V."/>
            <person name="Rokhsar D.S."/>
        </authorList>
    </citation>
    <scope>NUCLEOTIDE SEQUENCE</scope>
</reference>
<feature type="transmembrane region" description="Helical" evidence="1">
    <location>
        <begin position="92"/>
        <end position="114"/>
    </location>
</feature>
<dbReference type="InParanoid" id="T1FC67"/>
<evidence type="ECO:0000313" key="3">
    <source>
        <dbReference type="EMBL" id="ESN97693.1"/>
    </source>
</evidence>
<dbReference type="AlphaFoldDB" id="T1FC67"/>
<dbReference type="CTD" id="20206416"/>
<feature type="signal peptide" evidence="2">
    <location>
        <begin position="1"/>
        <end position="24"/>
    </location>
</feature>
<keyword evidence="1" id="KW-0812">Transmembrane</keyword>
<proteinExistence type="predicted"/>
<dbReference type="HOGENOM" id="CLU_1929852_0_0_1"/>
<reference evidence="3 5" key="2">
    <citation type="journal article" date="2013" name="Nature">
        <title>Insights into bilaterian evolution from three spiralian genomes.</title>
        <authorList>
            <person name="Simakov O."/>
            <person name="Marletaz F."/>
            <person name="Cho S.J."/>
            <person name="Edsinger-Gonzales E."/>
            <person name="Havlak P."/>
            <person name="Hellsten U."/>
            <person name="Kuo D.H."/>
            <person name="Larsson T."/>
            <person name="Lv J."/>
            <person name="Arendt D."/>
            <person name="Savage R."/>
            <person name="Osoegawa K."/>
            <person name="de Jong P."/>
            <person name="Grimwood J."/>
            <person name="Chapman J.A."/>
            <person name="Shapiro H."/>
            <person name="Aerts A."/>
            <person name="Otillar R.P."/>
            <person name="Terry A.Y."/>
            <person name="Boore J.L."/>
            <person name="Grigoriev I.V."/>
            <person name="Lindberg D.R."/>
            <person name="Seaver E.C."/>
            <person name="Weisblat D.A."/>
            <person name="Putnam N.H."/>
            <person name="Rokhsar D.S."/>
        </authorList>
    </citation>
    <scope>NUCLEOTIDE SEQUENCE</scope>
</reference>
<dbReference type="GeneID" id="20206416"/>
<dbReference type="RefSeq" id="XP_009024153.1">
    <property type="nucleotide sequence ID" value="XM_009025905.1"/>
</dbReference>
<keyword evidence="5" id="KW-1185">Reference proteome</keyword>
<dbReference type="KEGG" id="hro:HELRODRAFT_177748"/>
<keyword evidence="1" id="KW-0472">Membrane</keyword>
<name>T1FC67_HELRO</name>
<protein>
    <recommendedName>
        <fullName evidence="6">EGF-like domain-containing protein</fullName>
    </recommendedName>
</protein>
<dbReference type="Proteomes" id="UP000015101">
    <property type="component" value="Unassembled WGS sequence"/>
</dbReference>
<organism evidence="4 5">
    <name type="scientific">Helobdella robusta</name>
    <name type="common">Californian leech</name>
    <dbReference type="NCBI Taxonomy" id="6412"/>
    <lineage>
        <taxon>Eukaryota</taxon>
        <taxon>Metazoa</taxon>
        <taxon>Spiralia</taxon>
        <taxon>Lophotrochozoa</taxon>
        <taxon>Annelida</taxon>
        <taxon>Clitellata</taxon>
        <taxon>Hirudinea</taxon>
        <taxon>Rhynchobdellida</taxon>
        <taxon>Glossiphoniidae</taxon>
        <taxon>Helobdella</taxon>
    </lineage>
</organism>
<evidence type="ECO:0000256" key="1">
    <source>
        <dbReference type="SAM" id="Phobius"/>
    </source>
</evidence>
<reference evidence="4" key="3">
    <citation type="submission" date="2015-06" db="UniProtKB">
        <authorList>
            <consortium name="EnsemblMetazoa"/>
        </authorList>
    </citation>
    <scope>IDENTIFICATION</scope>
</reference>
<keyword evidence="1" id="KW-1133">Transmembrane helix</keyword>
<evidence type="ECO:0008006" key="6">
    <source>
        <dbReference type="Google" id="ProtNLM"/>
    </source>
</evidence>
<evidence type="ECO:0000313" key="4">
    <source>
        <dbReference type="EnsemblMetazoa" id="HelroP177748"/>
    </source>
</evidence>
<sequence>MKLGRHIADLVFVYLAGLEHSVIGEEFHKKHSCSADCATQNGGCNTTMNCVQEIVNGLMLERCLCKTGYAAVDENECIVLDVLGGEDKSISLMYIIMIGFAVSSFLLVVAILMFKHLKKHNRNGMKHFEIH</sequence>
<dbReference type="EMBL" id="KB097304">
    <property type="protein sequence ID" value="ESN97693.1"/>
    <property type="molecule type" value="Genomic_DNA"/>
</dbReference>
<keyword evidence="2" id="KW-0732">Signal</keyword>
<gene>
    <name evidence="4" type="primary">20206416</name>
    <name evidence="3" type="ORF">HELRODRAFT_177748</name>
</gene>
<dbReference type="EMBL" id="AMQM01006170">
    <property type="status" value="NOT_ANNOTATED_CDS"/>
    <property type="molecule type" value="Genomic_DNA"/>
</dbReference>
<evidence type="ECO:0000256" key="2">
    <source>
        <dbReference type="SAM" id="SignalP"/>
    </source>
</evidence>
<feature type="chain" id="PRO_5010980450" description="EGF-like domain-containing protein" evidence="2">
    <location>
        <begin position="25"/>
        <end position="131"/>
    </location>
</feature>
<evidence type="ECO:0000313" key="5">
    <source>
        <dbReference type="Proteomes" id="UP000015101"/>
    </source>
</evidence>
<accession>T1FC67</accession>